<dbReference type="Proteomes" id="UP000219327">
    <property type="component" value="Unassembled WGS sequence"/>
</dbReference>
<proteinExistence type="predicted"/>
<dbReference type="EMBL" id="NTKD01000017">
    <property type="protein sequence ID" value="PDH39929.1"/>
    <property type="molecule type" value="Genomic_DNA"/>
</dbReference>
<protein>
    <submittedName>
        <fullName evidence="2">Uncharacterized protein</fullName>
    </submittedName>
</protein>
<organism evidence="2 3">
    <name type="scientific">OM182 bacterium MED-G24</name>
    <dbReference type="NCBI Taxonomy" id="1986255"/>
    <lineage>
        <taxon>Bacteria</taxon>
        <taxon>Pseudomonadati</taxon>
        <taxon>Pseudomonadota</taxon>
        <taxon>Gammaproteobacteria</taxon>
        <taxon>OMG group</taxon>
        <taxon>OM182 clade</taxon>
    </lineage>
</organism>
<reference evidence="2 3" key="1">
    <citation type="submission" date="2017-08" db="EMBL/GenBank/DDBJ databases">
        <title>Fine stratification of microbial communities through a metagenomic profile of the photic zone.</title>
        <authorList>
            <person name="Haro-Moreno J.M."/>
            <person name="Lopez-Perez M."/>
            <person name="De La Torre J."/>
            <person name="Picazo A."/>
            <person name="Camacho A."/>
            <person name="Rodriguez-Valera F."/>
        </authorList>
    </citation>
    <scope>NUCLEOTIDE SEQUENCE [LARGE SCALE GENOMIC DNA]</scope>
    <source>
        <strain evidence="2">MED-G24</strain>
    </source>
</reference>
<evidence type="ECO:0000313" key="3">
    <source>
        <dbReference type="Proteomes" id="UP000219327"/>
    </source>
</evidence>
<name>A0A2A5WTX1_9GAMM</name>
<dbReference type="AlphaFoldDB" id="A0A2A5WTX1"/>
<evidence type="ECO:0000313" key="2">
    <source>
        <dbReference type="EMBL" id="PDH39929.1"/>
    </source>
</evidence>
<gene>
    <name evidence="2" type="ORF">CNE99_04565</name>
</gene>
<accession>A0A2A5WTX1</accession>
<feature type="region of interest" description="Disordered" evidence="1">
    <location>
        <begin position="65"/>
        <end position="85"/>
    </location>
</feature>
<sequence length="85" mass="9410">MWLLGAVVLVWVIGDGIVRIINASRGKPIKRRLDELESDLAAMDVELEETRHRVEVIERLVDKRNGSNRAGKGSGTGDDDEGQRA</sequence>
<evidence type="ECO:0000256" key="1">
    <source>
        <dbReference type="SAM" id="MobiDB-lite"/>
    </source>
</evidence>
<comment type="caution">
    <text evidence="2">The sequence shown here is derived from an EMBL/GenBank/DDBJ whole genome shotgun (WGS) entry which is preliminary data.</text>
</comment>